<keyword evidence="2" id="KW-1185">Reference proteome</keyword>
<name>A0AAX4MY34_9CAUD</name>
<evidence type="ECO:0000313" key="1">
    <source>
        <dbReference type="EMBL" id="WYV99168.1"/>
    </source>
</evidence>
<proteinExistence type="predicted"/>
<evidence type="ECO:0000313" key="2">
    <source>
        <dbReference type="Proteomes" id="UP001438490"/>
    </source>
</evidence>
<dbReference type="Proteomes" id="UP001438490">
    <property type="component" value="Segment"/>
</dbReference>
<dbReference type="EMBL" id="PP496413">
    <property type="protein sequence ID" value="WYV99168.1"/>
    <property type="molecule type" value="Genomic_DNA"/>
</dbReference>
<reference evidence="1 2" key="1">
    <citation type="submission" date="2024-03" db="EMBL/GenBank/DDBJ databases">
        <title>Isolation and characterization of a phage collection against Pseudomonas putida.</title>
        <authorList>
            <person name="Brauer A."/>
            <person name="Rosendahl S."/>
            <person name="Kangsep A."/>
            <person name="Rikberg R."/>
            <person name="Lewanczyk A.C."/>
            <person name="Horak R."/>
            <person name="Tamman H."/>
        </authorList>
    </citation>
    <scope>NUCLEOTIDE SEQUENCE [LARGE SCALE GENOMIC DNA]</scope>
</reference>
<evidence type="ECO:0008006" key="3">
    <source>
        <dbReference type="Google" id="ProtNLM"/>
    </source>
</evidence>
<sequence>MYKCIKTEFGVDVSVSKSSFFHYNDRTHMVTDLGSNRVRITRKIDGLHEIYDTAVTNFTDLTGTPLATTAAELSAYFATNEGSVKAGEGVSVNNNTVSVVAGGPATLGGFKVGTGLVVDGSGRLSASASSEVTKVISNETEMLAQIAEPLRPYRVIRLDTKRLYYLNAGDSPAVLANWFEGPSIETTVLSFKGRTGAVEPALGDYTFEMIHLTDGTTAATHKFVIENGALFIENVTTAVRKQIAYNDDFDLAAVESRLTSLEDLVSSPATGLIKKVSDLTTTTNQLNSTINNPSTGLVAKVASNEQLTLAVNDKVDSTAANTVVLDQRVSALESGGGSSGGVTTFNGRTGAVAPQSGDYITDWISETLTKQFVTPEQKVEWSAKETTTGSQAKATAAETAAKSYADMKFVPFAQKGALNGVAPLNSVGKLEARYIETGTASGVAPLGTASKVPMVHILSDVAGGVPVLDSAAKLPVERLPSHLPIAPRSWYDVKGSRSVGSWYTNQRPGNNELTVFVRSASSSVTTREIRASIRKAGTTTTFTFQSVAIESTGNRWLQLQLEVPQGWEYQITTSGGSTTANIETWYELY</sequence>
<gene>
    <name evidence="1" type="ORF">Amme3_00188</name>
</gene>
<protein>
    <recommendedName>
        <fullName evidence="3">Tail fiber protein</fullName>
    </recommendedName>
</protein>
<organism evidence="1 2">
    <name type="scientific">Pseudomonas phage vB_PpuM-Amme-3</name>
    <dbReference type="NCBI Taxonomy" id="3132617"/>
    <lineage>
        <taxon>Viruses</taxon>
        <taxon>Duplodnaviria</taxon>
        <taxon>Heunggongvirae</taxon>
        <taxon>Uroviricota</taxon>
        <taxon>Caudoviricetes</taxon>
        <taxon>Vandenendeviridae</taxon>
        <taxon>Gorskivirinae</taxon>
        <taxon>Tartuvirus</taxon>
        <taxon>Tartuvirus amme3</taxon>
    </lineage>
</organism>
<accession>A0AAX4MY34</accession>